<keyword evidence="6 11" id="KW-0812">Transmembrane</keyword>
<name>A0A2T4CNG9_9GAMM</name>
<evidence type="ECO:0000256" key="8">
    <source>
        <dbReference type="ARBA" id="ARBA00023136"/>
    </source>
</evidence>
<dbReference type="Pfam" id="PF07963">
    <property type="entry name" value="N_methyl"/>
    <property type="match status" value="1"/>
</dbReference>
<dbReference type="InterPro" id="IPR045584">
    <property type="entry name" value="Pilin-like"/>
</dbReference>
<feature type="transmembrane region" description="Helical" evidence="11">
    <location>
        <begin position="37"/>
        <end position="59"/>
    </location>
</feature>
<evidence type="ECO:0000256" key="5">
    <source>
        <dbReference type="ARBA" id="ARBA00022519"/>
    </source>
</evidence>
<evidence type="ECO:0000256" key="2">
    <source>
        <dbReference type="ARBA" id="ARBA00021549"/>
    </source>
</evidence>
<keyword evidence="4" id="KW-0488">Methylation</keyword>
<evidence type="ECO:0000313" key="13">
    <source>
        <dbReference type="EMBL" id="PTB83127.1"/>
    </source>
</evidence>
<keyword evidence="8 11" id="KW-0472">Membrane</keyword>
<comment type="similarity">
    <text evidence="9">Belongs to the GSP H family.</text>
</comment>
<evidence type="ECO:0000256" key="4">
    <source>
        <dbReference type="ARBA" id="ARBA00022481"/>
    </source>
</evidence>
<sequence length="204" mass="21882">MSARIARSTGRFFGQKLLSEQRHRTTPQRLSGRGFTLLELLVTLAILSIVLGAGVPAMLDVARTTRLQGAAQESYALLQYARSDALRSGQDRFVVWTQDGGNWCAVVSTVSDCNYLTSDCSIDGILRQQNSDDFAGVNLVNAAFSGGSFTRFDAMRGLAEGNAGTVSYQIVDDGAVDGEVRVIVSVLGRLRFCQTGDIGGYPAC</sequence>
<proteinExistence type="inferred from homology"/>
<dbReference type="Pfam" id="PF12019">
    <property type="entry name" value="GspH"/>
    <property type="match status" value="1"/>
</dbReference>
<dbReference type="GO" id="GO:0015628">
    <property type="term" value="P:protein secretion by the type II secretion system"/>
    <property type="evidence" value="ECO:0007669"/>
    <property type="project" value="InterPro"/>
</dbReference>
<evidence type="ECO:0000259" key="12">
    <source>
        <dbReference type="Pfam" id="PF12019"/>
    </source>
</evidence>
<evidence type="ECO:0000256" key="9">
    <source>
        <dbReference type="ARBA" id="ARBA00025772"/>
    </source>
</evidence>
<dbReference type="PROSITE" id="PS00409">
    <property type="entry name" value="PROKAR_NTER_METHYL"/>
    <property type="match status" value="1"/>
</dbReference>
<dbReference type="GO" id="GO:0005886">
    <property type="term" value="C:plasma membrane"/>
    <property type="evidence" value="ECO:0007669"/>
    <property type="project" value="UniProtKB-SubCell"/>
</dbReference>
<dbReference type="Proteomes" id="UP000243022">
    <property type="component" value="Unassembled WGS sequence"/>
</dbReference>
<evidence type="ECO:0000313" key="14">
    <source>
        <dbReference type="Proteomes" id="UP000243022"/>
    </source>
</evidence>
<evidence type="ECO:0000256" key="6">
    <source>
        <dbReference type="ARBA" id="ARBA00022692"/>
    </source>
</evidence>
<gene>
    <name evidence="13" type="ORF">C9986_01040</name>
</gene>
<evidence type="ECO:0000256" key="7">
    <source>
        <dbReference type="ARBA" id="ARBA00022989"/>
    </source>
</evidence>
<comment type="subcellular location">
    <subcellularLocation>
        <location evidence="1">Cell inner membrane</location>
        <topology evidence="1">Single-pass membrane protein</topology>
    </subcellularLocation>
</comment>
<dbReference type="InterPro" id="IPR022346">
    <property type="entry name" value="T2SS_GspH"/>
</dbReference>
<evidence type="ECO:0000256" key="10">
    <source>
        <dbReference type="ARBA" id="ARBA00030775"/>
    </source>
</evidence>
<dbReference type="Gene3D" id="3.55.40.10">
    <property type="entry name" value="minor pseudopilin epsh domain"/>
    <property type="match status" value="1"/>
</dbReference>
<evidence type="ECO:0000256" key="11">
    <source>
        <dbReference type="SAM" id="Phobius"/>
    </source>
</evidence>
<dbReference type="NCBIfam" id="TIGR02532">
    <property type="entry name" value="IV_pilin_GFxxxE"/>
    <property type="match status" value="1"/>
</dbReference>
<organism evidence="13 14">
    <name type="scientific">Pseudidiomarina aestuarii</name>
    <dbReference type="NCBI Taxonomy" id="624146"/>
    <lineage>
        <taxon>Bacteria</taxon>
        <taxon>Pseudomonadati</taxon>
        <taxon>Pseudomonadota</taxon>
        <taxon>Gammaproteobacteria</taxon>
        <taxon>Alteromonadales</taxon>
        <taxon>Idiomarinaceae</taxon>
        <taxon>Pseudidiomarina</taxon>
    </lineage>
</organism>
<accession>A0A2T4CNG9</accession>
<feature type="domain" description="General secretion pathway GspH" evidence="12">
    <location>
        <begin position="70"/>
        <end position="188"/>
    </location>
</feature>
<protein>
    <recommendedName>
        <fullName evidence="2">Type II secretion system protein H</fullName>
    </recommendedName>
    <alternativeName>
        <fullName evidence="10">General secretion pathway protein H</fullName>
    </alternativeName>
</protein>
<evidence type="ECO:0000256" key="3">
    <source>
        <dbReference type="ARBA" id="ARBA00022475"/>
    </source>
</evidence>
<dbReference type="InterPro" id="IPR012902">
    <property type="entry name" value="N_methyl_site"/>
</dbReference>
<dbReference type="GO" id="GO:0015627">
    <property type="term" value="C:type II protein secretion system complex"/>
    <property type="evidence" value="ECO:0007669"/>
    <property type="project" value="InterPro"/>
</dbReference>
<keyword evidence="7 11" id="KW-1133">Transmembrane helix</keyword>
<keyword evidence="3" id="KW-1003">Cell membrane</keyword>
<dbReference type="SUPFAM" id="SSF54523">
    <property type="entry name" value="Pili subunits"/>
    <property type="match status" value="1"/>
</dbReference>
<keyword evidence="5" id="KW-0997">Cell inner membrane</keyword>
<dbReference type="EMBL" id="PYVS01000011">
    <property type="protein sequence ID" value="PTB83127.1"/>
    <property type="molecule type" value="Genomic_DNA"/>
</dbReference>
<evidence type="ECO:0000256" key="1">
    <source>
        <dbReference type="ARBA" id="ARBA00004377"/>
    </source>
</evidence>
<comment type="caution">
    <text evidence="13">The sequence shown here is derived from an EMBL/GenBank/DDBJ whole genome shotgun (WGS) entry which is preliminary data.</text>
</comment>
<dbReference type="AlphaFoldDB" id="A0A2T4CNG9"/>
<reference evidence="13 14" key="1">
    <citation type="submission" date="2018-03" db="EMBL/GenBank/DDBJ databases">
        <title>Cross-interface Injection: A General Nanoliter Liquid Handling Method Applied to Single Cells Genome Amplification Automated Nanoliter Liquid Handling Applied to Single Cell Multiple Displacement Amplification.</title>
        <authorList>
            <person name="Yun J."/>
            <person name="Xu P."/>
            <person name="Xu J."/>
            <person name="Dai X."/>
            <person name="Wang Y."/>
            <person name="Zheng X."/>
            <person name="Cao C."/>
            <person name="Yi Q."/>
            <person name="Zhu Y."/>
            <person name="Wang L."/>
            <person name="Dong Z."/>
            <person name="Huang Y."/>
            <person name="Huang L."/>
            <person name="Du W."/>
        </authorList>
    </citation>
    <scope>NUCLEOTIDE SEQUENCE [LARGE SCALE GENOMIC DNA]</scope>
    <source>
        <strain evidence="13 14">Z-E1-2</strain>
    </source>
</reference>